<dbReference type="EMBL" id="FOJN01000010">
    <property type="protein sequence ID" value="SFA56252.1"/>
    <property type="molecule type" value="Genomic_DNA"/>
</dbReference>
<reference evidence="1 2" key="1">
    <citation type="submission" date="2016-10" db="EMBL/GenBank/DDBJ databases">
        <authorList>
            <person name="de Groot N.N."/>
        </authorList>
    </citation>
    <scope>NUCLEOTIDE SEQUENCE [LARGE SCALE GENOMIC DNA]</scope>
    <source>
        <strain evidence="1 2">DSM 44908</strain>
    </source>
</reference>
<dbReference type="Proteomes" id="UP000182054">
    <property type="component" value="Unassembled WGS sequence"/>
</dbReference>
<gene>
    <name evidence="1" type="ORF">SAMN05444374_11098</name>
</gene>
<proteinExistence type="predicted"/>
<dbReference type="AlphaFoldDB" id="A0A1I0TWX2"/>
<organism evidence="1 2">
    <name type="scientific">Rhodococcoides kroppenstedtii</name>
    <dbReference type="NCBI Taxonomy" id="293050"/>
    <lineage>
        <taxon>Bacteria</taxon>
        <taxon>Bacillati</taxon>
        <taxon>Actinomycetota</taxon>
        <taxon>Actinomycetes</taxon>
        <taxon>Mycobacteriales</taxon>
        <taxon>Nocardiaceae</taxon>
        <taxon>Rhodococcoides</taxon>
    </lineage>
</organism>
<protein>
    <submittedName>
        <fullName evidence="1">Uncharacterized protein</fullName>
    </submittedName>
</protein>
<sequence>MAIALKKRVIVLQAVEHAELNEGNVFQNFTQALRADQARVMKLETGISEFLGELSEVRLDRSHGVRDIVFRASEVDKLLEASYRIRAIGSGVDPGGELADVSIDMVQERDGSVVVFPAQAS</sequence>
<evidence type="ECO:0000313" key="2">
    <source>
        <dbReference type="Proteomes" id="UP000182054"/>
    </source>
</evidence>
<name>A0A1I0TWX2_9NOCA</name>
<accession>A0A1I0TWX2</accession>
<evidence type="ECO:0000313" key="1">
    <source>
        <dbReference type="EMBL" id="SFA56252.1"/>
    </source>
</evidence>